<dbReference type="EMBL" id="OX597816">
    <property type="protein sequence ID" value="CAI9719385.1"/>
    <property type="molecule type" value="Genomic_DNA"/>
</dbReference>
<gene>
    <name evidence="2" type="ORF">OCTVUL_1B015180</name>
</gene>
<evidence type="ECO:0000313" key="2">
    <source>
        <dbReference type="EMBL" id="CAI9719385.1"/>
    </source>
</evidence>
<feature type="compositionally biased region" description="Basic residues" evidence="1">
    <location>
        <begin position="1"/>
        <end position="16"/>
    </location>
</feature>
<dbReference type="Proteomes" id="UP001162480">
    <property type="component" value="Chromosome 3"/>
</dbReference>
<accession>A0AA36ANE2</accession>
<feature type="compositionally biased region" description="Basic and acidic residues" evidence="1">
    <location>
        <begin position="17"/>
        <end position="34"/>
    </location>
</feature>
<protein>
    <submittedName>
        <fullName evidence="2">Uncharacterized protein</fullName>
    </submittedName>
</protein>
<sequence>MKGNKKKETKKPRKLSKNKEVEQHNDKTENAKKAQADTFAMCNAERSKINLRRFSPITVTDIWLVDVIH</sequence>
<dbReference type="AlphaFoldDB" id="A0AA36ANE2"/>
<evidence type="ECO:0000313" key="3">
    <source>
        <dbReference type="Proteomes" id="UP001162480"/>
    </source>
</evidence>
<keyword evidence="3" id="KW-1185">Reference proteome</keyword>
<name>A0AA36ANE2_OCTVU</name>
<reference evidence="2" key="1">
    <citation type="submission" date="2023-08" db="EMBL/GenBank/DDBJ databases">
        <authorList>
            <person name="Alioto T."/>
            <person name="Alioto T."/>
            <person name="Gomez Garrido J."/>
        </authorList>
    </citation>
    <scope>NUCLEOTIDE SEQUENCE</scope>
</reference>
<evidence type="ECO:0000256" key="1">
    <source>
        <dbReference type="SAM" id="MobiDB-lite"/>
    </source>
</evidence>
<organism evidence="2 3">
    <name type="scientific">Octopus vulgaris</name>
    <name type="common">Common octopus</name>
    <dbReference type="NCBI Taxonomy" id="6645"/>
    <lineage>
        <taxon>Eukaryota</taxon>
        <taxon>Metazoa</taxon>
        <taxon>Spiralia</taxon>
        <taxon>Lophotrochozoa</taxon>
        <taxon>Mollusca</taxon>
        <taxon>Cephalopoda</taxon>
        <taxon>Coleoidea</taxon>
        <taxon>Octopodiformes</taxon>
        <taxon>Octopoda</taxon>
        <taxon>Incirrata</taxon>
        <taxon>Octopodidae</taxon>
        <taxon>Octopus</taxon>
    </lineage>
</organism>
<proteinExistence type="predicted"/>
<feature type="region of interest" description="Disordered" evidence="1">
    <location>
        <begin position="1"/>
        <end position="34"/>
    </location>
</feature>